<dbReference type="RefSeq" id="WP_148697428.1">
    <property type="nucleotide sequence ID" value="NZ_CP017834.1"/>
</dbReference>
<evidence type="ECO:0000313" key="2">
    <source>
        <dbReference type="EMBL" id="APJ03687.1"/>
    </source>
</evidence>
<dbReference type="KEGG" id="saqi:AXG55_07120"/>
<dbReference type="AlphaFoldDB" id="A0A1L4D0H3"/>
<dbReference type="Proteomes" id="UP000184731">
    <property type="component" value="Chromosome"/>
</dbReference>
<evidence type="ECO:0000313" key="3">
    <source>
        <dbReference type="Proteomes" id="UP000184731"/>
    </source>
</evidence>
<name>A0A1L4D0H3_9BACT</name>
<gene>
    <name evidence="2" type="ORF">AXG55_07120</name>
</gene>
<evidence type="ECO:0000256" key="1">
    <source>
        <dbReference type="SAM" id="SignalP"/>
    </source>
</evidence>
<reference evidence="2 3" key="1">
    <citation type="submission" date="2016-10" db="EMBL/GenBank/DDBJ databases">
        <title>Silvanigrella aquatica sp. nov., isolated from a freshwater lake located in the Black Forest, Germany, description of Silvanigrellaceae fam. nov., Silvanigrellales ord. nov., reclassification of the order Bdellovibrionales in the class Oligoflexia, reclassification of the families Bacteriovoracaceae and Halobacteriovoraceae in the new order Bacteriovoracales ord. nov., and reclassification of the family Pseudobacteriovoracaceae in the order Oligoflexiales.</title>
        <authorList>
            <person name="Hahn M.W."/>
            <person name="Schmidt J."/>
            <person name="Koll U."/>
            <person name="Rohde M."/>
            <person name="Verbag S."/>
            <person name="Pitt A."/>
            <person name="Nakai R."/>
            <person name="Naganuma T."/>
            <person name="Lang E."/>
        </authorList>
    </citation>
    <scope>NUCLEOTIDE SEQUENCE [LARGE SCALE GENOMIC DNA]</scope>
    <source>
        <strain evidence="2 3">MWH-Nonnen-W8red</strain>
    </source>
</reference>
<dbReference type="EMBL" id="CP017834">
    <property type="protein sequence ID" value="APJ03687.1"/>
    <property type="molecule type" value="Genomic_DNA"/>
</dbReference>
<dbReference type="OrthoDB" id="3515089at2"/>
<accession>A0A1L4D0H3</accession>
<sequence>MLRFTCKKFVMSAIIFFLSLFGAAFATTPVSKNHEAKLPSVSITNILYAVGTNANFAQWTPVTSTWTGIGNWDLKMVTFDANGNLWSVGA</sequence>
<protein>
    <submittedName>
        <fullName evidence="2">Uncharacterized protein</fullName>
    </submittedName>
</protein>
<feature type="chain" id="PRO_5012792393" evidence="1">
    <location>
        <begin position="27"/>
        <end position="90"/>
    </location>
</feature>
<proteinExistence type="predicted"/>
<organism evidence="2 3">
    <name type="scientific">Silvanigrella aquatica</name>
    <dbReference type="NCBI Taxonomy" id="1915309"/>
    <lineage>
        <taxon>Bacteria</taxon>
        <taxon>Pseudomonadati</taxon>
        <taxon>Bdellovibrionota</taxon>
        <taxon>Oligoflexia</taxon>
        <taxon>Silvanigrellales</taxon>
        <taxon>Silvanigrellaceae</taxon>
        <taxon>Silvanigrella</taxon>
    </lineage>
</organism>
<keyword evidence="1" id="KW-0732">Signal</keyword>
<feature type="signal peptide" evidence="1">
    <location>
        <begin position="1"/>
        <end position="26"/>
    </location>
</feature>
<keyword evidence="3" id="KW-1185">Reference proteome</keyword>